<feature type="domain" description="DNA mismatch repair proteins mutS family" evidence="5">
    <location>
        <begin position="417"/>
        <end position="589"/>
    </location>
</feature>
<dbReference type="PANTHER" id="PTHR11361:SF99">
    <property type="entry name" value="DNA MISMATCH REPAIR PROTEIN"/>
    <property type="match status" value="1"/>
</dbReference>
<dbReference type="InterPro" id="IPR000432">
    <property type="entry name" value="DNA_mismatch_repair_MutS_C"/>
</dbReference>
<feature type="transmembrane region" description="Helical" evidence="4">
    <location>
        <begin position="54"/>
        <end position="71"/>
    </location>
</feature>
<evidence type="ECO:0000313" key="7">
    <source>
        <dbReference type="Proteomes" id="UP000293874"/>
    </source>
</evidence>
<dbReference type="GO" id="GO:0140664">
    <property type="term" value="F:ATP-dependent DNA damage sensor activity"/>
    <property type="evidence" value="ECO:0007669"/>
    <property type="project" value="InterPro"/>
</dbReference>
<dbReference type="Gene3D" id="1.10.1420.10">
    <property type="match status" value="1"/>
</dbReference>
<keyword evidence="1" id="KW-0547">Nucleotide-binding</keyword>
<dbReference type="GO" id="GO:0005829">
    <property type="term" value="C:cytosol"/>
    <property type="evidence" value="ECO:0007669"/>
    <property type="project" value="TreeGrafter"/>
</dbReference>
<keyword evidence="2" id="KW-0067">ATP-binding</keyword>
<dbReference type="GO" id="GO:0030983">
    <property type="term" value="F:mismatched DNA binding"/>
    <property type="evidence" value="ECO:0007669"/>
    <property type="project" value="InterPro"/>
</dbReference>
<evidence type="ECO:0000256" key="1">
    <source>
        <dbReference type="ARBA" id="ARBA00022741"/>
    </source>
</evidence>
<dbReference type="OrthoDB" id="9802448at2"/>
<evidence type="ECO:0000256" key="2">
    <source>
        <dbReference type="ARBA" id="ARBA00022840"/>
    </source>
</evidence>
<evidence type="ECO:0000259" key="5">
    <source>
        <dbReference type="SMART" id="SM00534"/>
    </source>
</evidence>
<dbReference type="SMART" id="SM00534">
    <property type="entry name" value="MUTSac"/>
    <property type="match status" value="1"/>
</dbReference>
<sequence>MQSPAAYYQQRIQELQEHLKKVQQQLIGVSVARLLSFLCVLIAGYYWIKSDSSTLLPGITVISLIIFIIFVKRAFRLNDDKALTNKLLFVNTNEDGILRRQQSKFPDGREAAAQSGYAADLDIFGPNSLFHLLNRTTTTHGTTALQQILQQPELDPVVIRNNQEAIKQLSTQTETRQLLIAHGLLHGEKEGNLHEVQRWLQMPTLLYQLKWVRAIRFIMPAISLAGLIAFLATDTYQWLLPGIIVSWLITGSFTKRILHQHNLLSKKQTILEQYGSILQLFSEIETGDSSVLKKEKATAQDASKAIKQLSNLAGLFDQRLNLLVNFFLNSFLLYDIQCMYALDKWKTVNREKFDHWIHGVGTIETLNSLSGFTFNNPDFSWPEVQTEKMIISATALAHPLIAANERVANDFTIGEQEQLMLVTGSNMSGKTTFLRTIGVNLLLAQCGAPVCAGKFVFMPMNILSSIRVSDSLQEHTSYFMAELKQLQQIIQFLQSASSPSLILIDEILRGTNSEDKTHGSDQFIRKLLQYRCLTLFATHDLALSVLENELPGRLSNYCFESIIRDGELIFDYTLQRGVAKNKNASFLMKKMEII</sequence>
<dbReference type="InterPro" id="IPR027417">
    <property type="entry name" value="P-loop_NTPase"/>
</dbReference>
<reference evidence="6 7" key="1">
    <citation type="submission" date="2019-02" db="EMBL/GenBank/DDBJ databases">
        <title>Genomic Encyclopedia of Type Strains, Phase IV (KMG-IV): sequencing the most valuable type-strain genomes for metagenomic binning, comparative biology and taxonomic classification.</title>
        <authorList>
            <person name="Goeker M."/>
        </authorList>
    </citation>
    <scope>NUCLEOTIDE SEQUENCE [LARGE SCALE GENOMIC DNA]</scope>
    <source>
        <strain evidence="6 7">DSM 18116</strain>
    </source>
</reference>
<protein>
    <submittedName>
        <fullName evidence="6">MutS-like protein</fullName>
    </submittedName>
</protein>
<dbReference type="SUPFAM" id="SSF52540">
    <property type="entry name" value="P-loop containing nucleoside triphosphate hydrolases"/>
    <property type="match status" value="1"/>
</dbReference>
<dbReference type="PANTHER" id="PTHR11361">
    <property type="entry name" value="DNA MISMATCH REPAIR PROTEIN MUTS FAMILY MEMBER"/>
    <property type="match status" value="1"/>
</dbReference>
<gene>
    <name evidence="6" type="ORF">EV199_2327</name>
</gene>
<dbReference type="GO" id="GO:0006298">
    <property type="term" value="P:mismatch repair"/>
    <property type="evidence" value="ECO:0007669"/>
    <property type="project" value="InterPro"/>
</dbReference>
<keyword evidence="4" id="KW-0472">Membrane</keyword>
<dbReference type="Proteomes" id="UP000293874">
    <property type="component" value="Unassembled WGS sequence"/>
</dbReference>
<dbReference type="Pfam" id="PF00488">
    <property type="entry name" value="MutS_V"/>
    <property type="match status" value="1"/>
</dbReference>
<dbReference type="RefSeq" id="WP_130540741.1">
    <property type="nucleotide sequence ID" value="NZ_CP042431.1"/>
</dbReference>
<proteinExistence type="predicted"/>
<dbReference type="InterPro" id="IPR045076">
    <property type="entry name" value="MutS"/>
</dbReference>
<keyword evidence="7" id="KW-1185">Reference proteome</keyword>
<keyword evidence="3" id="KW-0238">DNA-binding</keyword>
<dbReference type="GO" id="GO:0005524">
    <property type="term" value="F:ATP binding"/>
    <property type="evidence" value="ECO:0007669"/>
    <property type="project" value="UniProtKB-KW"/>
</dbReference>
<dbReference type="EMBL" id="SGXA01000001">
    <property type="protein sequence ID" value="RZS76442.1"/>
    <property type="molecule type" value="Genomic_DNA"/>
</dbReference>
<accession>A0A4Q7N5V4</accession>
<comment type="caution">
    <text evidence="6">The sequence shown here is derived from an EMBL/GenBank/DDBJ whole genome shotgun (WGS) entry which is preliminary data.</text>
</comment>
<dbReference type="Gene3D" id="3.40.50.300">
    <property type="entry name" value="P-loop containing nucleotide triphosphate hydrolases"/>
    <property type="match status" value="1"/>
</dbReference>
<evidence type="ECO:0000256" key="3">
    <source>
        <dbReference type="ARBA" id="ARBA00023125"/>
    </source>
</evidence>
<evidence type="ECO:0000256" key="4">
    <source>
        <dbReference type="SAM" id="Phobius"/>
    </source>
</evidence>
<evidence type="ECO:0000313" key="6">
    <source>
        <dbReference type="EMBL" id="RZS76442.1"/>
    </source>
</evidence>
<keyword evidence="4" id="KW-0812">Transmembrane</keyword>
<dbReference type="InterPro" id="IPR036187">
    <property type="entry name" value="DNA_mismatch_repair_MutS_sf"/>
</dbReference>
<dbReference type="SUPFAM" id="SSF48334">
    <property type="entry name" value="DNA repair protein MutS, domain III"/>
    <property type="match status" value="1"/>
</dbReference>
<dbReference type="AlphaFoldDB" id="A0A4Q7N5V4"/>
<feature type="transmembrane region" description="Helical" evidence="4">
    <location>
        <begin position="26"/>
        <end position="48"/>
    </location>
</feature>
<name>A0A4Q7N5V4_9BACT</name>
<organism evidence="6 7">
    <name type="scientific">Pseudobacter ginsenosidimutans</name>
    <dbReference type="NCBI Taxonomy" id="661488"/>
    <lineage>
        <taxon>Bacteria</taxon>
        <taxon>Pseudomonadati</taxon>
        <taxon>Bacteroidota</taxon>
        <taxon>Chitinophagia</taxon>
        <taxon>Chitinophagales</taxon>
        <taxon>Chitinophagaceae</taxon>
        <taxon>Pseudobacter</taxon>
    </lineage>
</organism>
<keyword evidence="4" id="KW-1133">Transmembrane helix</keyword>
<feature type="transmembrane region" description="Helical" evidence="4">
    <location>
        <begin position="214"/>
        <end position="232"/>
    </location>
</feature>